<dbReference type="GO" id="GO:0032259">
    <property type="term" value="P:methylation"/>
    <property type="evidence" value="ECO:0007669"/>
    <property type="project" value="UniProtKB-KW"/>
</dbReference>
<dbReference type="EMBL" id="BSEN01000010">
    <property type="protein sequence ID" value="GLJ76681.1"/>
    <property type="molecule type" value="Genomic_DNA"/>
</dbReference>
<dbReference type="SUPFAM" id="SSF53335">
    <property type="entry name" value="S-adenosyl-L-methionine-dependent methyltransferases"/>
    <property type="match status" value="1"/>
</dbReference>
<dbReference type="Proteomes" id="UP001142372">
    <property type="component" value="Unassembled WGS sequence"/>
</dbReference>
<accession>A0A9W6M0A7</accession>
<dbReference type="PANTHER" id="PTHR42912:SF45">
    <property type="entry name" value="23S RRNA (GUANINE(745)-N(1))-METHYLTRANSFERASE"/>
    <property type="match status" value="1"/>
</dbReference>
<protein>
    <submittedName>
        <fullName evidence="2">Methyltransferase</fullName>
    </submittedName>
</protein>
<dbReference type="GO" id="GO:0008168">
    <property type="term" value="F:methyltransferase activity"/>
    <property type="evidence" value="ECO:0007669"/>
    <property type="project" value="UniProtKB-KW"/>
</dbReference>
<reference evidence="2" key="1">
    <citation type="journal article" date="2014" name="Int. J. Syst. Evol. Microbiol.">
        <title>Complete genome sequence of Corynebacterium casei LMG S-19264T (=DSM 44701T), isolated from a smear-ripened cheese.</title>
        <authorList>
            <consortium name="US DOE Joint Genome Institute (JGI-PGF)"/>
            <person name="Walter F."/>
            <person name="Albersmeier A."/>
            <person name="Kalinowski J."/>
            <person name="Ruckert C."/>
        </authorList>
    </citation>
    <scope>NUCLEOTIDE SEQUENCE</scope>
    <source>
        <strain evidence="2">VKM Ac-1401</strain>
    </source>
</reference>
<evidence type="ECO:0000313" key="2">
    <source>
        <dbReference type="EMBL" id="GLJ76681.1"/>
    </source>
</evidence>
<gene>
    <name evidence="2" type="ORF">GCM10017584_22550</name>
</gene>
<dbReference type="InterPro" id="IPR041698">
    <property type="entry name" value="Methyltransf_25"/>
</dbReference>
<dbReference type="Gene3D" id="3.40.50.150">
    <property type="entry name" value="Vaccinia Virus protein VP39"/>
    <property type="match status" value="1"/>
</dbReference>
<dbReference type="CDD" id="cd02440">
    <property type="entry name" value="AdoMet_MTases"/>
    <property type="match status" value="1"/>
</dbReference>
<evidence type="ECO:0000313" key="3">
    <source>
        <dbReference type="Proteomes" id="UP001142372"/>
    </source>
</evidence>
<dbReference type="RefSeq" id="WP_271177338.1">
    <property type="nucleotide sequence ID" value="NZ_BAAAJO010000008.1"/>
</dbReference>
<reference evidence="2" key="2">
    <citation type="submission" date="2023-01" db="EMBL/GenBank/DDBJ databases">
        <authorList>
            <person name="Sun Q."/>
            <person name="Evtushenko L."/>
        </authorList>
    </citation>
    <scope>NUCLEOTIDE SEQUENCE</scope>
    <source>
        <strain evidence="2">VKM Ac-1401</strain>
    </source>
</reference>
<keyword evidence="2" id="KW-0489">Methyltransferase</keyword>
<organism evidence="2 3">
    <name type="scientific">Leifsonia poae</name>
    <dbReference type="NCBI Taxonomy" id="110933"/>
    <lineage>
        <taxon>Bacteria</taxon>
        <taxon>Bacillati</taxon>
        <taxon>Actinomycetota</taxon>
        <taxon>Actinomycetes</taxon>
        <taxon>Micrococcales</taxon>
        <taxon>Microbacteriaceae</taxon>
        <taxon>Leifsonia</taxon>
    </lineage>
</organism>
<dbReference type="InterPro" id="IPR050508">
    <property type="entry name" value="Methyltransf_Superfamily"/>
</dbReference>
<keyword evidence="2" id="KW-0808">Transferase</keyword>
<dbReference type="PANTHER" id="PTHR42912">
    <property type="entry name" value="METHYLTRANSFERASE"/>
    <property type="match status" value="1"/>
</dbReference>
<evidence type="ECO:0000259" key="1">
    <source>
        <dbReference type="Pfam" id="PF13649"/>
    </source>
</evidence>
<dbReference type="Pfam" id="PF13649">
    <property type="entry name" value="Methyltransf_25"/>
    <property type="match status" value="1"/>
</dbReference>
<dbReference type="AlphaFoldDB" id="A0A9W6M0A7"/>
<name>A0A9W6M0A7_9MICO</name>
<dbReference type="InterPro" id="IPR029063">
    <property type="entry name" value="SAM-dependent_MTases_sf"/>
</dbReference>
<keyword evidence="3" id="KW-1185">Reference proteome</keyword>
<sequence>MSEHADVAATRLAYDTVASDYAALLRDELASKPLDRAMLSAFAEEVLAAGGGAVADLGCGPGRVTAQLVELGLDAFGIDLSPGMIDVARSSHPGLRFEVGSMAALPLGGDELAGAVAWYSVIHTPPERQGELFAEFARVLRPGGLLLLAFQVGDDVVHLTKAYGHDIALDAYRQSPARIRMLLAEAGLVETVWLERAPRAPEKVPQAYVLAALPE</sequence>
<proteinExistence type="predicted"/>
<feature type="domain" description="Methyltransferase" evidence="1">
    <location>
        <begin position="54"/>
        <end position="144"/>
    </location>
</feature>
<comment type="caution">
    <text evidence="2">The sequence shown here is derived from an EMBL/GenBank/DDBJ whole genome shotgun (WGS) entry which is preliminary data.</text>
</comment>